<protein>
    <submittedName>
        <fullName evidence="2">Uncharacterized protein</fullName>
    </submittedName>
</protein>
<proteinExistence type="predicted"/>
<accession>A0AAV4C1A4</accession>
<feature type="compositionally biased region" description="Polar residues" evidence="1">
    <location>
        <begin position="31"/>
        <end position="51"/>
    </location>
</feature>
<comment type="caution">
    <text evidence="2">The sequence shown here is derived from an EMBL/GenBank/DDBJ whole genome shotgun (WGS) entry which is preliminary data.</text>
</comment>
<dbReference type="Proteomes" id="UP000735302">
    <property type="component" value="Unassembled WGS sequence"/>
</dbReference>
<evidence type="ECO:0000313" key="2">
    <source>
        <dbReference type="EMBL" id="GFO25067.1"/>
    </source>
</evidence>
<evidence type="ECO:0000256" key="1">
    <source>
        <dbReference type="SAM" id="MobiDB-lite"/>
    </source>
</evidence>
<feature type="compositionally biased region" description="Basic and acidic residues" evidence="1">
    <location>
        <begin position="63"/>
        <end position="72"/>
    </location>
</feature>
<name>A0AAV4C1A4_9GAST</name>
<dbReference type="EMBL" id="BLXT01005682">
    <property type="protein sequence ID" value="GFO25067.1"/>
    <property type="molecule type" value="Genomic_DNA"/>
</dbReference>
<keyword evidence="3" id="KW-1185">Reference proteome</keyword>
<feature type="region of interest" description="Disordered" evidence="1">
    <location>
        <begin position="1"/>
        <end position="72"/>
    </location>
</feature>
<evidence type="ECO:0000313" key="3">
    <source>
        <dbReference type="Proteomes" id="UP000735302"/>
    </source>
</evidence>
<organism evidence="2 3">
    <name type="scientific">Plakobranchus ocellatus</name>
    <dbReference type="NCBI Taxonomy" id="259542"/>
    <lineage>
        <taxon>Eukaryota</taxon>
        <taxon>Metazoa</taxon>
        <taxon>Spiralia</taxon>
        <taxon>Lophotrochozoa</taxon>
        <taxon>Mollusca</taxon>
        <taxon>Gastropoda</taxon>
        <taxon>Heterobranchia</taxon>
        <taxon>Euthyneura</taxon>
        <taxon>Panpulmonata</taxon>
        <taxon>Sacoglossa</taxon>
        <taxon>Placobranchoidea</taxon>
        <taxon>Plakobranchidae</taxon>
        <taxon>Plakobranchus</taxon>
    </lineage>
</organism>
<dbReference type="AlphaFoldDB" id="A0AAV4C1A4"/>
<gene>
    <name evidence="2" type="ORF">PoB_005157200</name>
</gene>
<sequence length="133" mass="15030">MDAEENSRNKNNNQRCRKQSLFMKCPRLPTGRSTNSIHKINRSGSIQIDQSQRNRKTKGQGVHIERPNRTMETHSFTTGMQCSDYKAEAITLEHAAPLVKNSSDTATSQIVLLTDAKSVPQALQNTKYNRNDL</sequence>
<reference evidence="2 3" key="1">
    <citation type="journal article" date="2021" name="Elife">
        <title>Chloroplast acquisition without the gene transfer in kleptoplastic sea slugs, Plakobranchus ocellatus.</title>
        <authorList>
            <person name="Maeda T."/>
            <person name="Takahashi S."/>
            <person name="Yoshida T."/>
            <person name="Shimamura S."/>
            <person name="Takaki Y."/>
            <person name="Nagai Y."/>
            <person name="Toyoda A."/>
            <person name="Suzuki Y."/>
            <person name="Arimoto A."/>
            <person name="Ishii H."/>
            <person name="Satoh N."/>
            <person name="Nishiyama T."/>
            <person name="Hasebe M."/>
            <person name="Maruyama T."/>
            <person name="Minagawa J."/>
            <person name="Obokata J."/>
            <person name="Shigenobu S."/>
        </authorList>
    </citation>
    <scope>NUCLEOTIDE SEQUENCE [LARGE SCALE GENOMIC DNA]</scope>
</reference>